<dbReference type="InterPro" id="IPR036779">
    <property type="entry name" value="LysM_dom_sf"/>
</dbReference>
<dbReference type="PROSITE" id="PS51782">
    <property type="entry name" value="LYSM"/>
    <property type="match status" value="1"/>
</dbReference>
<dbReference type="InterPro" id="IPR001002">
    <property type="entry name" value="Chitin-bd_1"/>
</dbReference>
<evidence type="ECO:0000313" key="9">
    <source>
        <dbReference type="EMBL" id="OAA65702.1"/>
    </source>
</evidence>
<comment type="caution">
    <text evidence="9">The sequence shown here is derived from an EMBL/GenBank/DDBJ whole genome shotgun (WGS) entry which is preliminary data.</text>
</comment>
<keyword evidence="6" id="KW-0732">Signal</keyword>
<feature type="domain" description="LysM" evidence="8">
    <location>
        <begin position="40"/>
        <end position="84"/>
    </location>
</feature>
<evidence type="ECO:0000256" key="6">
    <source>
        <dbReference type="SAM" id="SignalP"/>
    </source>
</evidence>
<feature type="chain" id="PRO_5007835777" evidence="6">
    <location>
        <begin position="29"/>
        <end position="334"/>
    </location>
</feature>
<dbReference type="OrthoDB" id="1193027at2759"/>
<dbReference type="InterPro" id="IPR052210">
    <property type="entry name" value="LysM1-like"/>
</dbReference>
<accession>A0A162J9K0</accession>
<dbReference type="CDD" id="cd11618">
    <property type="entry name" value="ChtBD1_1"/>
    <property type="match status" value="1"/>
</dbReference>
<dbReference type="Proteomes" id="UP000076874">
    <property type="component" value="Unassembled WGS sequence"/>
</dbReference>
<dbReference type="PROSITE" id="PS50941">
    <property type="entry name" value="CHIT_BIND_I_2"/>
    <property type="match status" value="1"/>
</dbReference>
<keyword evidence="2" id="KW-0843">Virulence</keyword>
<dbReference type="Gene3D" id="3.30.60.10">
    <property type="entry name" value="Endochitinase-like"/>
    <property type="match status" value="1"/>
</dbReference>
<dbReference type="PANTHER" id="PTHR34997:SF23">
    <property type="entry name" value="LYSM DOMAIN-CONTAINING PROTEIN"/>
    <property type="match status" value="1"/>
</dbReference>
<evidence type="ECO:0000259" key="7">
    <source>
        <dbReference type="PROSITE" id="PS50941"/>
    </source>
</evidence>
<dbReference type="STRING" id="1081102.A0A162J9K0"/>
<dbReference type="Pfam" id="PF01476">
    <property type="entry name" value="LysM"/>
    <property type="match status" value="1"/>
</dbReference>
<feature type="disulfide bond" evidence="4">
    <location>
        <begin position="167"/>
        <end position="182"/>
    </location>
</feature>
<evidence type="ECO:0000256" key="5">
    <source>
        <dbReference type="SAM" id="MobiDB-lite"/>
    </source>
</evidence>
<evidence type="ECO:0000256" key="1">
    <source>
        <dbReference type="ARBA" id="ARBA00022669"/>
    </source>
</evidence>
<dbReference type="Gene3D" id="3.10.350.10">
    <property type="entry name" value="LysM domain"/>
    <property type="match status" value="2"/>
</dbReference>
<dbReference type="InterPro" id="IPR018392">
    <property type="entry name" value="LysM"/>
</dbReference>
<protein>
    <submittedName>
        <fullName evidence="9">Chitin-binding, type 1</fullName>
    </submittedName>
</protein>
<reference evidence="9 10" key="1">
    <citation type="journal article" date="2016" name="Genome Biol. Evol.">
        <title>Divergent and convergent evolution of fungal pathogenicity.</title>
        <authorList>
            <person name="Shang Y."/>
            <person name="Xiao G."/>
            <person name="Zheng P."/>
            <person name="Cen K."/>
            <person name="Zhan S."/>
            <person name="Wang C."/>
        </authorList>
    </citation>
    <scope>NUCLEOTIDE SEQUENCE [LARGE SCALE GENOMIC DNA]</scope>
    <source>
        <strain evidence="9 10">RCEF 264</strain>
    </source>
</reference>
<dbReference type="GO" id="GO:0008061">
    <property type="term" value="F:chitin binding"/>
    <property type="evidence" value="ECO:0007669"/>
    <property type="project" value="UniProtKB-UniRule"/>
</dbReference>
<evidence type="ECO:0000259" key="8">
    <source>
        <dbReference type="PROSITE" id="PS51782"/>
    </source>
</evidence>
<feature type="signal peptide" evidence="6">
    <location>
        <begin position="1"/>
        <end position="28"/>
    </location>
</feature>
<dbReference type="AlphaFoldDB" id="A0A162J9K0"/>
<keyword evidence="4" id="KW-1015">Disulfide bond</keyword>
<comment type="caution">
    <text evidence="4">Lacks conserved residue(s) required for the propagation of feature annotation.</text>
</comment>
<comment type="similarity">
    <text evidence="3">Belongs to the secreted LysM effector family.</text>
</comment>
<keyword evidence="10" id="KW-1185">Reference proteome</keyword>
<dbReference type="EMBL" id="AZHD01000003">
    <property type="protein sequence ID" value="OAA65702.1"/>
    <property type="molecule type" value="Genomic_DNA"/>
</dbReference>
<proteinExistence type="inferred from homology"/>
<evidence type="ECO:0000256" key="4">
    <source>
        <dbReference type="PROSITE-ProRule" id="PRU00261"/>
    </source>
</evidence>
<dbReference type="InterPro" id="IPR036861">
    <property type="entry name" value="Endochitinase-like_sf"/>
</dbReference>
<keyword evidence="1 4" id="KW-0147">Chitin-binding</keyword>
<name>A0A162J9K0_9HYPO</name>
<organism evidence="9 10">
    <name type="scientific">Niveomyces insectorum RCEF 264</name>
    <dbReference type="NCBI Taxonomy" id="1081102"/>
    <lineage>
        <taxon>Eukaryota</taxon>
        <taxon>Fungi</taxon>
        <taxon>Dikarya</taxon>
        <taxon>Ascomycota</taxon>
        <taxon>Pezizomycotina</taxon>
        <taxon>Sordariomycetes</taxon>
        <taxon>Hypocreomycetidae</taxon>
        <taxon>Hypocreales</taxon>
        <taxon>Cordycipitaceae</taxon>
        <taxon>Niveomyces</taxon>
    </lineage>
</organism>
<feature type="compositionally biased region" description="Low complexity" evidence="5">
    <location>
        <begin position="94"/>
        <end position="114"/>
    </location>
</feature>
<sequence length="334" mass="34192">MAPTWTFSAVYFSLLFSVTSFGVIPVQADDPAAAASTCTHNITAKAGDSCVSLASANGLTVSQFLQINPAVHSCTLDAGSAYCVSTNPAASPPASSSSSASASATAHASNTPAPSRAPYANGTTSVSVSIATASSVSPTAASSSSVAEPAQNETVLIPSPDGSDGICGGQYTCLGSVYGECCSANGYCGNSTEYCGEGCNPVYGLCGLCPADTTTTVTEFFTTTSFQLTVITFTSISTSTAFVTVVPHTTTSTLTLTTTAHTTRPAIATPTPTFPGVTRNCARFVLVRGTDSCRRIEFLYGVSQVQLTTWNPGVSIIFFSPFYTGHMVDIGTPY</sequence>
<evidence type="ECO:0000256" key="2">
    <source>
        <dbReference type="ARBA" id="ARBA00023026"/>
    </source>
</evidence>
<feature type="domain" description="Chitin-binding type-1" evidence="7">
    <location>
        <begin position="164"/>
        <end position="208"/>
    </location>
</feature>
<dbReference type="SUPFAM" id="SSF57016">
    <property type="entry name" value="Plant lectins/antimicrobial peptides"/>
    <property type="match status" value="1"/>
</dbReference>
<dbReference type="PANTHER" id="PTHR34997">
    <property type="entry name" value="AM15"/>
    <property type="match status" value="1"/>
</dbReference>
<evidence type="ECO:0000256" key="3">
    <source>
        <dbReference type="ARBA" id="ARBA00044955"/>
    </source>
</evidence>
<evidence type="ECO:0000313" key="10">
    <source>
        <dbReference type="Proteomes" id="UP000076874"/>
    </source>
</evidence>
<dbReference type="SUPFAM" id="SSF54106">
    <property type="entry name" value="LysM domain"/>
    <property type="match status" value="1"/>
</dbReference>
<feature type="region of interest" description="Disordered" evidence="5">
    <location>
        <begin position="94"/>
        <end position="119"/>
    </location>
</feature>
<feature type="disulfide bond" evidence="4">
    <location>
        <begin position="181"/>
        <end position="195"/>
    </location>
</feature>
<gene>
    <name evidence="9" type="ORF">SPI_02489</name>
</gene>